<name>A0A229P476_9BACL</name>
<keyword evidence="5" id="KW-1185">Reference proteome</keyword>
<dbReference type="OrthoDB" id="7593573at2"/>
<evidence type="ECO:0000256" key="1">
    <source>
        <dbReference type="PROSITE-ProRule" id="PRU00325"/>
    </source>
</evidence>
<dbReference type="EMBL" id="NMUQ01000001">
    <property type="protein sequence ID" value="OXM17076.1"/>
    <property type="molecule type" value="Genomic_DNA"/>
</dbReference>
<dbReference type="Proteomes" id="UP000215145">
    <property type="component" value="Unassembled WGS sequence"/>
</dbReference>
<dbReference type="Pfam" id="PF04434">
    <property type="entry name" value="SWIM"/>
    <property type="match status" value="1"/>
</dbReference>
<evidence type="ECO:0000313" key="4">
    <source>
        <dbReference type="EMBL" id="OXM17076.1"/>
    </source>
</evidence>
<gene>
    <name evidence="4" type="ORF">CGZ75_10745</name>
</gene>
<comment type="caution">
    <text evidence="4">The sequence shown here is derived from an EMBL/GenBank/DDBJ whole genome shotgun (WGS) entry which is preliminary data.</text>
</comment>
<feature type="domain" description="SWIM-type" evidence="3">
    <location>
        <begin position="112"/>
        <end position="144"/>
    </location>
</feature>
<dbReference type="InterPro" id="IPR007527">
    <property type="entry name" value="Znf_SWIM"/>
</dbReference>
<protein>
    <recommendedName>
        <fullName evidence="3">SWIM-type domain-containing protein</fullName>
    </recommendedName>
</protein>
<evidence type="ECO:0000313" key="5">
    <source>
        <dbReference type="Proteomes" id="UP000215145"/>
    </source>
</evidence>
<keyword evidence="1" id="KW-0479">Metal-binding</keyword>
<reference evidence="4 5" key="1">
    <citation type="submission" date="2017-07" db="EMBL/GenBank/DDBJ databases">
        <title>Paenibacillus herberti R33 genome sequencing and assembly.</title>
        <authorList>
            <person name="Su W."/>
        </authorList>
    </citation>
    <scope>NUCLEOTIDE SEQUENCE [LARGE SCALE GENOMIC DNA]</scope>
    <source>
        <strain evidence="4 5">R33</strain>
    </source>
</reference>
<feature type="compositionally biased region" description="Low complexity" evidence="2">
    <location>
        <begin position="357"/>
        <end position="379"/>
    </location>
</feature>
<dbReference type="AlphaFoldDB" id="A0A229P476"/>
<organism evidence="4 5">
    <name type="scientific">Paenibacillus herberti</name>
    <dbReference type="NCBI Taxonomy" id="1619309"/>
    <lineage>
        <taxon>Bacteria</taxon>
        <taxon>Bacillati</taxon>
        <taxon>Bacillota</taxon>
        <taxon>Bacilli</taxon>
        <taxon>Bacillales</taxon>
        <taxon>Paenibacillaceae</taxon>
        <taxon>Paenibacillus</taxon>
    </lineage>
</organism>
<evidence type="ECO:0000259" key="3">
    <source>
        <dbReference type="PROSITE" id="PS50966"/>
    </source>
</evidence>
<dbReference type="PROSITE" id="PS50966">
    <property type="entry name" value="ZF_SWIM"/>
    <property type="match status" value="1"/>
</dbReference>
<evidence type="ECO:0000256" key="2">
    <source>
        <dbReference type="SAM" id="MobiDB-lite"/>
    </source>
</evidence>
<proteinExistence type="predicted"/>
<keyword evidence="1" id="KW-0862">Zinc</keyword>
<keyword evidence="1" id="KW-0863">Zinc-finger</keyword>
<feature type="region of interest" description="Disordered" evidence="2">
    <location>
        <begin position="357"/>
        <end position="385"/>
    </location>
</feature>
<dbReference type="GO" id="GO:0008270">
    <property type="term" value="F:zinc ion binding"/>
    <property type="evidence" value="ECO:0007669"/>
    <property type="project" value="UniProtKB-KW"/>
</dbReference>
<sequence>MRGLAFLASPLSASSRKLLTAGFDLWKHFELSPFCLFFWYNGKNAEKEKRVTAMGADEISESFLNELERKIADYTRKEIISRGWDYVSQGKVSQVKQAGSLLIGVVSGTDFYKVILGSRFEDNSCSCPYTGWCKHMAAVYFAAIKQQGGQPERAMERLTGAGPVKVSWVEKAQPEQAASLSAAATVGLSEDASPREWMDWMERKYGQTWQGCRHTLHPLQSVLSALKGSARDWPKPLQRMHWMYSILFILEQAERAVRLSDAFSRYYQEMSFTRMAEPWIEHYYSLATQLTADTEEETGLAWRDALAAYLREQAGRADARLFRWNQLYFGLAAALLHNAEWREDERLKLEKLLEAAGPPSSASADSEDASAPASSQEEAGTSDAGRNFPLTALAYLDAAQGEDSRAVERLKQTPPEPASALALEYAKRRLESREWEKFQLWMDYLNAIADGKRGGLLQPFLLLCREADLAQQENPTWQRYMIDKMPYSYMAVADLLLEKGSFEEWADLQLAMGLRPDELDPADMRLIAKRAPSVLIPLYHQAVEGWISMRNRQSYRMAVKQLKKLEKLYVAVKRPEAWKIYLERTVAKYQRMRAFQEELRKGTILK</sequence>
<accession>A0A229P476</accession>